<dbReference type="AlphaFoldDB" id="A0AAN8DM18"/>
<keyword evidence="3" id="KW-1185">Reference proteome</keyword>
<dbReference type="EMBL" id="JAURVH010001523">
    <property type="protein sequence ID" value="KAK5920428.1"/>
    <property type="molecule type" value="Genomic_DNA"/>
</dbReference>
<accession>A0AAN8DM18</accession>
<reference evidence="2 3" key="1">
    <citation type="journal article" date="2023" name="Mol. Biol. Evol.">
        <title>Genomics of Secondarily Temperate Adaptation in the Only Non-Antarctic Icefish.</title>
        <authorList>
            <person name="Rivera-Colon A.G."/>
            <person name="Rayamajhi N."/>
            <person name="Minhas B.F."/>
            <person name="Madrigal G."/>
            <person name="Bilyk K.T."/>
            <person name="Yoon V."/>
            <person name="Hune M."/>
            <person name="Gregory S."/>
            <person name="Cheng C.H.C."/>
            <person name="Catchen J.M."/>
        </authorList>
    </citation>
    <scope>NUCLEOTIDE SEQUENCE [LARGE SCALE GENOMIC DNA]</scope>
    <source>
        <tissue evidence="2">White muscle</tissue>
    </source>
</reference>
<protein>
    <submittedName>
        <fullName evidence="2">Uncharacterized protein</fullName>
    </submittedName>
</protein>
<sequence length="66" mass="6912">MGEVSEGQMPFVNKQGVLKGAPSGVLTHPRDAIRVSPLYLVYGVRRGEEGGGGSGPDGADTEELWV</sequence>
<name>A0AAN8DM18_CHAGU</name>
<comment type="caution">
    <text evidence="2">The sequence shown here is derived from an EMBL/GenBank/DDBJ whole genome shotgun (WGS) entry which is preliminary data.</text>
</comment>
<evidence type="ECO:0000313" key="3">
    <source>
        <dbReference type="Proteomes" id="UP001331515"/>
    </source>
</evidence>
<proteinExistence type="predicted"/>
<evidence type="ECO:0000313" key="2">
    <source>
        <dbReference type="EMBL" id="KAK5920428.1"/>
    </source>
</evidence>
<dbReference type="Proteomes" id="UP001331515">
    <property type="component" value="Unassembled WGS sequence"/>
</dbReference>
<feature type="region of interest" description="Disordered" evidence="1">
    <location>
        <begin position="46"/>
        <end position="66"/>
    </location>
</feature>
<organism evidence="2 3">
    <name type="scientific">Champsocephalus gunnari</name>
    <name type="common">Mackerel icefish</name>
    <dbReference type="NCBI Taxonomy" id="52237"/>
    <lineage>
        <taxon>Eukaryota</taxon>
        <taxon>Metazoa</taxon>
        <taxon>Chordata</taxon>
        <taxon>Craniata</taxon>
        <taxon>Vertebrata</taxon>
        <taxon>Euteleostomi</taxon>
        <taxon>Actinopterygii</taxon>
        <taxon>Neopterygii</taxon>
        <taxon>Teleostei</taxon>
        <taxon>Neoteleostei</taxon>
        <taxon>Acanthomorphata</taxon>
        <taxon>Eupercaria</taxon>
        <taxon>Perciformes</taxon>
        <taxon>Notothenioidei</taxon>
        <taxon>Channichthyidae</taxon>
        <taxon>Champsocephalus</taxon>
    </lineage>
</organism>
<evidence type="ECO:0000256" key="1">
    <source>
        <dbReference type="SAM" id="MobiDB-lite"/>
    </source>
</evidence>
<gene>
    <name evidence="2" type="ORF">CgunFtcFv8_024238</name>
</gene>